<proteinExistence type="predicted"/>
<protein>
    <recommendedName>
        <fullName evidence="5">Lipoprotein</fullName>
    </recommendedName>
</protein>
<dbReference type="PROSITE" id="PS51257">
    <property type="entry name" value="PROKAR_LIPOPROTEIN"/>
    <property type="match status" value="1"/>
</dbReference>
<reference evidence="4" key="1">
    <citation type="journal article" date="2019" name="Int. J. Syst. Evol. Microbiol.">
        <title>The Global Catalogue of Microorganisms (GCM) 10K type strain sequencing project: providing services to taxonomists for standard genome sequencing and annotation.</title>
        <authorList>
            <consortium name="The Broad Institute Genomics Platform"/>
            <consortium name="The Broad Institute Genome Sequencing Center for Infectious Disease"/>
            <person name="Wu L."/>
            <person name="Ma J."/>
        </authorList>
    </citation>
    <scope>NUCLEOTIDE SEQUENCE [LARGE SCALE GENOMIC DNA]</scope>
    <source>
        <strain evidence="4">KCTC 42644</strain>
    </source>
</reference>
<evidence type="ECO:0000313" key="3">
    <source>
        <dbReference type="EMBL" id="MFC3712481.1"/>
    </source>
</evidence>
<evidence type="ECO:0000256" key="1">
    <source>
        <dbReference type="SAM" id="MobiDB-lite"/>
    </source>
</evidence>
<feature type="chain" id="PRO_5046870650" description="Lipoprotein" evidence="2">
    <location>
        <begin position="29"/>
        <end position="90"/>
    </location>
</feature>
<evidence type="ECO:0008006" key="5">
    <source>
        <dbReference type="Google" id="ProtNLM"/>
    </source>
</evidence>
<sequence length="90" mass="9568">MEVGLKGAFVRILLVPLMALSLSGCVVATVADAAVDVVTLPVKAASGAVDLMTTSQEEADRNAGREMRKQAERDRKAAKKAAKEARKRDD</sequence>
<dbReference type="Proteomes" id="UP001595615">
    <property type="component" value="Unassembled WGS sequence"/>
</dbReference>
<feature type="region of interest" description="Disordered" evidence="1">
    <location>
        <begin position="54"/>
        <end position="90"/>
    </location>
</feature>
<dbReference type="EMBL" id="JBHRXV010000004">
    <property type="protein sequence ID" value="MFC3712481.1"/>
    <property type="molecule type" value="Genomic_DNA"/>
</dbReference>
<keyword evidence="4" id="KW-1185">Reference proteome</keyword>
<organism evidence="3 4">
    <name type="scientific">Sphingoaurantiacus capsulatus</name>
    <dbReference type="NCBI Taxonomy" id="1771310"/>
    <lineage>
        <taxon>Bacteria</taxon>
        <taxon>Pseudomonadati</taxon>
        <taxon>Pseudomonadota</taxon>
        <taxon>Alphaproteobacteria</taxon>
        <taxon>Sphingomonadales</taxon>
        <taxon>Sphingosinicellaceae</taxon>
        <taxon>Sphingoaurantiacus</taxon>
    </lineage>
</organism>
<feature type="compositionally biased region" description="Basic and acidic residues" evidence="1">
    <location>
        <begin position="58"/>
        <end position="90"/>
    </location>
</feature>
<name>A0ABV7X9F6_9SPHN</name>
<gene>
    <name evidence="3" type="ORF">ACFOMD_07870</name>
</gene>
<comment type="caution">
    <text evidence="3">The sequence shown here is derived from an EMBL/GenBank/DDBJ whole genome shotgun (WGS) entry which is preliminary data.</text>
</comment>
<evidence type="ECO:0000256" key="2">
    <source>
        <dbReference type="SAM" id="SignalP"/>
    </source>
</evidence>
<evidence type="ECO:0000313" key="4">
    <source>
        <dbReference type="Proteomes" id="UP001595615"/>
    </source>
</evidence>
<keyword evidence="2" id="KW-0732">Signal</keyword>
<dbReference type="RefSeq" id="WP_380859424.1">
    <property type="nucleotide sequence ID" value="NZ_JBHRXV010000004.1"/>
</dbReference>
<accession>A0ABV7X9F6</accession>
<feature type="signal peptide" evidence="2">
    <location>
        <begin position="1"/>
        <end position="28"/>
    </location>
</feature>